<dbReference type="SUPFAM" id="SSF47413">
    <property type="entry name" value="lambda repressor-like DNA-binding domains"/>
    <property type="match status" value="1"/>
</dbReference>
<dbReference type="PANTHER" id="PTHR30146">
    <property type="entry name" value="LACI-RELATED TRANSCRIPTIONAL REPRESSOR"/>
    <property type="match status" value="1"/>
</dbReference>
<comment type="caution">
    <text evidence="6">The sequence shown here is derived from an EMBL/GenBank/DDBJ whole genome shotgun (WGS) entry which is preliminary data.</text>
</comment>
<keyword evidence="1" id="KW-0678">Repressor</keyword>
<gene>
    <name evidence="6" type="ORF">FE263_08885</name>
</gene>
<accession>A0A5R9JA24</accession>
<dbReference type="OrthoDB" id="9784962at2"/>
<evidence type="ECO:0000256" key="4">
    <source>
        <dbReference type="ARBA" id="ARBA00023163"/>
    </source>
</evidence>
<evidence type="ECO:0000256" key="1">
    <source>
        <dbReference type="ARBA" id="ARBA00022491"/>
    </source>
</evidence>
<evidence type="ECO:0000259" key="5">
    <source>
        <dbReference type="PROSITE" id="PS50932"/>
    </source>
</evidence>
<evidence type="ECO:0000313" key="6">
    <source>
        <dbReference type="EMBL" id="TLU73653.1"/>
    </source>
</evidence>
<keyword evidence="2" id="KW-0805">Transcription regulation</keyword>
<dbReference type="InterPro" id="IPR028082">
    <property type="entry name" value="Peripla_BP_I"/>
</dbReference>
<evidence type="ECO:0000256" key="3">
    <source>
        <dbReference type="ARBA" id="ARBA00023125"/>
    </source>
</evidence>
<name>A0A5R9JA24_9PROT</name>
<keyword evidence="4" id="KW-0804">Transcription</keyword>
<proteinExistence type="predicted"/>
<dbReference type="AlphaFoldDB" id="A0A5R9JA24"/>
<dbReference type="CDD" id="cd06267">
    <property type="entry name" value="PBP1_LacI_sugar_binding-like"/>
    <property type="match status" value="1"/>
</dbReference>
<keyword evidence="3" id="KW-0238">DNA-binding</keyword>
<keyword evidence="7" id="KW-1185">Reference proteome</keyword>
<sequence>MMDVARHAGVAVSTVSHVVNGTRVVQSRTRTAVLAAIAATGYVPNTLARSLARSGARTHTLGVALSAVANPYFVEMVQSIVRACSERALTVFLADTGEDPSQELDVVRSLHQRQVDGILLAPAGVQAPWRSLDYLAAARVPTVLVDRLVSPSAGEAGGFSQVGVDNEAGIRLLVEHLRGLGHGRLGMVAGQPGVATTTERVAAFRRLAGASSDIAEPASADLPAARAAARRLLSSRTRPTAVIAGNNRSMIGLMQAVRDAGLAVPEQLAVAGFDDFEWADCFDPRLTLVAQPVEEIGCHALCLMEAVIADPTVTACTLQLPPRLMVRASCGARDGS</sequence>
<dbReference type="PANTHER" id="PTHR30146:SF148">
    <property type="entry name" value="HTH-TYPE TRANSCRIPTIONAL REPRESSOR PURR-RELATED"/>
    <property type="match status" value="1"/>
</dbReference>
<dbReference type="Gene3D" id="1.10.260.40">
    <property type="entry name" value="lambda repressor-like DNA-binding domains"/>
    <property type="match status" value="1"/>
</dbReference>
<protein>
    <submittedName>
        <fullName evidence="6">LacI family transcriptional regulator</fullName>
    </submittedName>
</protein>
<organism evidence="6 7">
    <name type="scientific">Lichenicoccus roseus</name>
    <dbReference type="NCBI Taxonomy" id="2683649"/>
    <lineage>
        <taxon>Bacteria</taxon>
        <taxon>Pseudomonadati</taxon>
        <taxon>Pseudomonadota</taxon>
        <taxon>Alphaproteobacteria</taxon>
        <taxon>Acetobacterales</taxon>
        <taxon>Acetobacteraceae</taxon>
        <taxon>Lichenicoccus</taxon>
    </lineage>
</organism>
<evidence type="ECO:0000256" key="2">
    <source>
        <dbReference type="ARBA" id="ARBA00023015"/>
    </source>
</evidence>
<dbReference type="InterPro" id="IPR000843">
    <property type="entry name" value="HTH_LacI"/>
</dbReference>
<feature type="domain" description="HTH lacI-type" evidence="5">
    <location>
        <begin position="1"/>
        <end position="53"/>
    </location>
</feature>
<dbReference type="CDD" id="cd01392">
    <property type="entry name" value="HTH_LacI"/>
    <property type="match status" value="1"/>
</dbReference>
<dbReference type="Pfam" id="PF13377">
    <property type="entry name" value="Peripla_BP_3"/>
    <property type="match status" value="1"/>
</dbReference>
<dbReference type="InterPro" id="IPR046335">
    <property type="entry name" value="LacI/GalR-like_sensor"/>
</dbReference>
<dbReference type="GO" id="GO:0003700">
    <property type="term" value="F:DNA-binding transcription factor activity"/>
    <property type="evidence" value="ECO:0007669"/>
    <property type="project" value="TreeGrafter"/>
</dbReference>
<dbReference type="Pfam" id="PF00356">
    <property type="entry name" value="LacI"/>
    <property type="match status" value="1"/>
</dbReference>
<dbReference type="SMART" id="SM00354">
    <property type="entry name" value="HTH_LACI"/>
    <property type="match status" value="1"/>
</dbReference>
<dbReference type="Gene3D" id="3.40.50.2300">
    <property type="match status" value="2"/>
</dbReference>
<reference evidence="6 7" key="1">
    <citation type="submission" date="2019-05" db="EMBL/GenBank/DDBJ databases">
        <authorList>
            <person name="Pankratov T."/>
            <person name="Grouzdev D."/>
        </authorList>
    </citation>
    <scope>NUCLEOTIDE SEQUENCE [LARGE SCALE GENOMIC DNA]</scope>
    <source>
        <strain evidence="6 7">KEBCLARHB70R</strain>
    </source>
</reference>
<dbReference type="Proteomes" id="UP000305654">
    <property type="component" value="Unassembled WGS sequence"/>
</dbReference>
<dbReference type="PROSITE" id="PS50932">
    <property type="entry name" value="HTH_LACI_2"/>
    <property type="match status" value="1"/>
</dbReference>
<dbReference type="InterPro" id="IPR010982">
    <property type="entry name" value="Lambda_DNA-bd_dom_sf"/>
</dbReference>
<dbReference type="GO" id="GO:0000976">
    <property type="term" value="F:transcription cis-regulatory region binding"/>
    <property type="evidence" value="ECO:0007669"/>
    <property type="project" value="TreeGrafter"/>
</dbReference>
<dbReference type="SUPFAM" id="SSF53822">
    <property type="entry name" value="Periplasmic binding protein-like I"/>
    <property type="match status" value="1"/>
</dbReference>
<dbReference type="EMBL" id="VCDI01000002">
    <property type="protein sequence ID" value="TLU73653.1"/>
    <property type="molecule type" value="Genomic_DNA"/>
</dbReference>
<dbReference type="RefSeq" id="WP_138325735.1">
    <property type="nucleotide sequence ID" value="NZ_VCDI01000002.1"/>
</dbReference>
<evidence type="ECO:0000313" key="7">
    <source>
        <dbReference type="Proteomes" id="UP000305654"/>
    </source>
</evidence>